<sequence length="317" mass="34744">MIKALAVTELGKKAEIIEIAYPQLDDDSIIIKTAYSGISIGTEMWIAEGKRADYGPPPFVNGYQASGQVVEVGQHAVGMFQPGDWVTVFCSGAHAQYVKASRHLAHKLTSTASLKACAMFVQPSVAANAWNKAGIRTGDVVYIVGQGLIGQCAAMLAKLRGAYVITSDIATDRLQRSRELCADWVIDSNEQRAVAAIKERFLGGVDIVAESTGFEALLDDALDTCKNKGTFVFLGWYPDRVSFHFNIPHSKQLDAVFPCFIGDYPVREGVIRLIESGTLNMAKLISHELNWDASADVYNQLFTSKRNSYNGIVIRWE</sequence>
<dbReference type="Gene3D" id="3.40.50.720">
    <property type="entry name" value="NAD(P)-binding Rossmann-like Domain"/>
    <property type="match status" value="1"/>
</dbReference>
<feature type="domain" description="Alcohol dehydrogenase-like N-terminal" evidence="3">
    <location>
        <begin position="26"/>
        <end position="105"/>
    </location>
</feature>
<name>A0ABT2UPJ9_9BACL</name>
<dbReference type="InterPro" id="IPR013149">
    <property type="entry name" value="ADH-like_C"/>
</dbReference>
<evidence type="ECO:0000313" key="5">
    <source>
        <dbReference type="Proteomes" id="UP001652445"/>
    </source>
</evidence>
<keyword evidence="1" id="KW-0560">Oxidoreductase</keyword>
<evidence type="ECO:0000256" key="1">
    <source>
        <dbReference type="ARBA" id="ARBA00023002"/>
    </source>
</evidence>
<proteinExistence type="predicted"/>
<keyword evidence="5" id="KW-1185">Reference proteome</keyword>
<dbReference type="InterPro" id="IPR036291">
    <property type="entry name" value="NAD(P)-bd_dom_sf"/>
</dbReference>
<feature type="domain" description="Alcohol dehydrogenase-like C-terminal" evidence="2">
    <location>
        <begin position="149"/>
        <end position="274"/>
    </location>
</feature>
<dbReference type="InterPro" id="IPR011032">
    <property type="entry name" value="GroES-like_sf"/>
</dbReference>
<accession>A0ABT2UPJ9</accession>
<dbReference type="PANTHER" id="PTHR43189">
    <property type="entry name" value="ZINC-TYPE ALCOHOL DEHYDROGENASE-LIKE PROTEIN C1198.01-RELATED"/>
    <property type="match status" value="1"/>
</dbReference>
<dbReference type="SUPFAM" id="SSF50129">
    <property type="entry name" value="GroES-like"/>
    <property type="match status" value="1"/>
</dbReference>
<evidence type="ECO:0000259" key="3">
    <source>
        <dbReference type="Pfam" id="PF08240"/>
    </source>
</evidence>
<dbReference type="EMBL" id="JAOQIO010000095">
    <property type="protein sequence ID" value="MCU6795996.1"/>
    <property type="molecule type" value="Genomic_DNA"/>
</dbReference>
<dbReference type="Gene3D" id="3.90.180.10">
    <property type="entry name" value="Medium-chain alcohol dehydrogenases, catalytic domain"/>
    <property type="match status" value="2"/>
</dbReference>
<dbReference type="Pfam" id="PF00107">
    <property type="entry name" value="ADH_zinc_N"/>
    <property type="match status" value="1"/>
</dbReference>
<dbReference type="InterPro" id="IPR013154">
    <property type="entry name" value="ADH-like_N"/>
</dbReference>
<evidence type="ECO:0000313" key="4">
    <source>
        <dbReference type="EMBL" id="MCU6795996.1"/>
    </source>
</evidence>
<dbReference type="Pfam" id="PF08240">
    <property type="entry name" value="ADH_N"/>
    <property type="match status" value="1"/>
</dbReference>
<gene>
    <name evidence="4" type="ORF">OB236_28135</name>
</gene>
<reference evidence="4 5" key="1">
    <citation type="submission" date="2022-09" db="EMBL/GenBank/DDBJ databases">
        <authorList>
            <person name="Han X.L."/>
            <person name="Wang Q."/>
            <person name="Lu T."/>
        </authorList>
    </citation>
    <scope>NUCLEOTIDE SEQUENCE [LARGE SCALE GENOMIC DNA]</scope>
    <source>
        <strain evidence="4 5">WQ 127069</strain>
    </source>
</reference>
<protein>
    <submittedName>
        <fullName evidence="4">Zinc-binding dehydrogenase</fullName>
    </submittedName>
</protein>
<dbReference type="SUPFAM" id="SSF51735">
    <property type="entry name" value="NAD(P)-binding Rossmann-fold domains"/>
    <property type="match status" value="1"/>
</dbReference>
<organism evidence="4 5">
    <name type="scientific">Paenibacillus baimaensis</name>
    <dbReference type="NCBI Taxonomy" id="2982185"/>
    <lineage>
        <taxon>Bacteria</taxon>
        <taxon>Bacillati</taxon>
        <taxon>Bacillota</taxon>
        <taxon>Bacilli</taxon>
        <taxon>Bacillales</taxon>
        <taxon>Paenibacillaceae</taxon>
        <taxon>Paenibacillus</taxon>
    </lineage>
</organism>
<evidence type="ECO:0000259" key="2">
    <source>
        <dbReference type="Pfam" id="PF00107"/>
    </source>
</evidence>
<dbReference type="Proteomes" id="UP001652445">
    <property type="component" value="Unassembled WGS sequence"/>
</dbReference>
<comment type="caution">
    <text evidence="4">The sequence shown here is derived from an EMBL/GenBank/DDBJ whole genome shotgun (WGS) entry which is preliminary data.</text>
</comment>
<dbReference type="RefSeq" id="WP_262686850.1">
    <property type="nucleotide sequence ID" value="NZ_JAOQIO010000095.1"/>
</dbReference>
<dbReference type="PANTHER" id="PTHR43189:SF1">
    <property type="entry name" value="ZINC-TYPE ALCOHOL DEHYDROGENASE-LIKE PROTEIN C1198.01"/>
    <property type="match status" value="1"/>
</dbReference>